<keyword evidence="2" id="KW-1185">Reference proteome</keyword>
<dbReference type="Proteomes" id="UP001159075">
    <property type="component" value="Unassembled WGS sequence"/>
</dbReference>
<accession>A0ABT6UI72</accession>
<name>A0ABT6UI72_9GAMM</name>
<dbReference type="EMBL" id="JAOTLW010000037">
    <property type="protein sequence ID" value="MDI5834171.1"/>
    <property type="molecule type" value="Genomic_DNA"/>
</dbReference>
<sequence length="60" mass="6732">MQEKEARELRAKWGNKPCNHPDLSKEYHLGAATGDYVCTTCGEAGHGRDWVKREKGEAES</sequence>
<evidence type="ECO:0000313" key="1">
    <source>
        <dbReference type="EMBL" id="MDI5834171.1"/>
    </source>
</evidence>
<comment type="caution">
    <text evidence="1">The sequence shown here is derived from an EMBL/GenBank/DDBJ whole genome shotgun (WGS) entry which is preliminary data.</text>
</comment>
<reference evidence="1 2" key="1">
    <citation type="submission" date="2022-09" db="EMBL/GenBank/DDBJ databases">
        <title>The outer-membrane cytochrome OmcA is essential for infection of Shewanella oneidensis by a zebrafish-associated bacteriophage.</title>
        <authorList>
            <person name="Grenfell A.W."/>
            <person name="Intile P."/>
            <person name="Mcfarlane J."/>
            <person name="Leung D."/>
            <person name="Abdalla K."/>
            <person name="Wold M."/>
            <person name="Kees E."/>
            <person name="Gralnick J."/>
        </authorList>
    </citation>
    <scope>NUCLEOTIDE SEQUENCE [LARGE SCALE GENOMIC DNA]</scope>
    <source>
        <strain evidence="1 2">NF-5</strain>
    </source>
</reference>
<organism evidence="1 2">
    <name type="scientific">Shewanella xiamenensis</name>
    <dbReference type="NCBI Taxonomy" id="332186"/>
    <lineage>
        <taxon>Bacteria</taxon>
        <taxon>Pseudomonadati</taxon>
        <taxon>Pseudomonadota</taxon>
        <taxon>Gammaproteobacteria</taxon>
        <taxon>Alteromonadales</taxon>
        <taxon>Shewanellaceae</taxon>
        <taxon>Shewanella</taxon>
    </lineage>
</organism>
<proteinExistence type="predicted"/>
<evidence type="ECO:0000313" key="2">
    <source>
        <dbReference type="Proteomes" id="UP001159075"/>
    </source>
</evidence>
<protein>
    <submittedName>
        <fullName evidence="1">Uncharacterized protein</fullName>
    </submittedName>
</protein>
<dbReference type="RefSeq" id="WP_047536731.1">
    <property type="nucleotide sequence ID" value="NZ_JAOTLW010000037.1"/>
</dbReference>
<gene>
    <name evidence="1" type="ORF">ODY93_21545</name>
</gene>